<dbReference type="AlphaFoldDB" id="A0A6J4HNW8"/>
<proteinExistence type="predicted"/>
<feature type="region of interest" description="Disordered" evidence="1">
    <location>
        <begin position="1"/>
        <end position="64"/>
    </location>
</feature>
<sequence>AAADHRGRARGAARARRPLPQPGAAGGHPPGAAGPCRDAGADPHAAARGGGRAGDDLRGGGGPM</sequence>
<feature type="non-terminal residue" evidence="2">
    <location>
        <position position="64"/>
    </location>
</feature>
<name>A0A6J4HNW8_9PROT</name>
<accession>A0A6J4HNW8</accession>
<feature type="compositionally biased region" description="Low complexity" evidence="1">
    <location>
        <begin position="30"/>
        <end position="47"/>
    </location>
</feature>
<dbReference type="EMBL" id="CADCTD010000025">
    <property type="protein sequence ID" value="CAA9226891.1"/>
    <property type="molecule type" value="Genomic_DNA"/>
</dbReference>
<protein>
    <submittedName>
        <fullName evidence="2">Uncharacterized protein</fullName>
    </submittedName>
</protein>
<feature type="compositionally biased region" description="Basic residues" evidence="1">
    <location>
        <begin position="7"/>
        <end position="17"/>
    </location>
</feature>
<reference evidence="2" key="1">
    <citation type="submission" date="2020-02" db="EMBL/GenBank/DDBJ databases">
        <authorList>
            <person name="Meier V. D."/>
        </authorList>
    </citation>
    <scope>NUCLEOTIDE SEQUENCE</scope>
    <source>
        <strain evidence="2">AVDCRST_MAG27</strain>
    </source>
</reference>
<evidence type="ECO:0000313" key="2">
    <source>
        <dbReference type="EMBL" id="CAA9226891.1"/>
    </source>
</evidence>
<feature type="non-terminal residue" evidence="2">
    <location>
        <position position="1"/>
    </location>
</feature>
<evidence type="ECO:0000256" key="1">
    <source>
        <dbReference type="SAM" id="MobiDB-lite"/>
    </source>
</evidence>
<organism evidence="2">
    <name type="scientific">uncultured Craurococcus sp</name>
    <dbReference type="NCBI Taxonomy" id="1135998"/>
    <lineage>
        <taxon>Bacteria</taxon>
        <taxon>Pseudomonadati</taxon>
        <taxon>Pseudomonadota</taxon>
        <taxon>Alphaproteobacteria</taxon>
        <taxon>Acetobacterales</taxon>
        <taxon>Acetobacteraceae</taxon>
        <taxon>Craurococcus</taxon>
        <taxon>environmental samples</taxon>
    </lineage>
</organism>
<gene>
    <name evidence="2" type="ORF">AVDCRST_MAG27-773</name>
</gene>